<reference evidence="2" key="1">
    <citation type="submission" date="2021-02" db="EMBL/GenBank/DDBJ databases">
        <authorList>
            <person name="Nowell W R."/>
        </authorList>
    </citation>
    <scope>NUCLEOTIDE SEQUENCE</scope>
</reference>
<feature type="signal peptide" evidence="1">
    <location>
        <begin position="1"/>
        <end position="18"/>
    </location>
</feature>
<gene>
    <name evidence="3" type="ORF">UXM345_LOCUS18457</name>
    <name evidence="2" type="ORF">XDN619_LOCUS24039</name>
</gene>
<comment type="caution">
    <text evidence="2">The sequence shown here is derived from an EMBL/GenBank/DDBJ whole genome shotgun (WGS) entry which is preliminary data.</text>
</comment>
<dbReference type="EMBL" id="CAJOBF010002504">
    <property type="protein sequence ID" value="CAF4038668.1"/>
    <property type="molecule type" value="Genomic_DNA"/>
</dbReference>
<feature type="chain" id="PRO_5036413299" description="Countin-1" evidence="1">
    <location>
        <begin position="19"/>
        <end position="257"/>
    </location>
</feature>
<accession>A0A816W1C0</accession>
<evidence type="ECO:0000256" key="1">
    <source>
        <dbReference type="SAM" id="SignalP"/>
    </source>
</evidence>
<organism evidence="2 4">
    <name type="scientific">Rotaria magnacalcarata</name>
    <dbReference type="NCBI Taxonomy" id="392030"/>
    <lineage>
        <taxon>Eukaryota</taxon>
        <taxon>Metazoa</taxon>
        <taxon>Spiralia</taxon>
        <taxon>Gnathifera</taxon>
        <taxon>Rotifera</taxon>
        <taxon>Eurotatoria</taxon>
        <taxon>Bdelloidea</taxon>
        <taxon>Philodinida</taxon>
        <taxon>Philodinidae</taxon>
        <taxon>Rotaria</taxon>
    </lineage>
</organism>
<dbReference type="Proteomes" id="UP000663842">
    <property type="component" value="Unassembled WGS sequence"/>
</dbReference>
<evidence type="ECO:0008006" key="5">
    <source>
        <dbReference type="Google" id="ProtNLM"/>
    </source>
</evidence>
<evidence type="ECO:0000313" key="3">
    <source>
        <dbReference type="EMBL" id="CAF4038668.1"/>
    </source>
</evidence>
<evidence type="ECO:0000313" key="4">
    <source>
        <dbReference type="Proteomes" id="UP000663887"/>
    </source>
</evidence>
<protein>
    <recommendedName>
        <fullName evidence="5">Countin-1</fullName>
    </recommendedName>
</protein>
<keyword evidence="1" id="KW-0732">Signal</keyword>
<proteinExistence type="predicted"/>
<dbReference type="EMBL" id="CAJNRG010010843">
    <property type="protein sequence ID" value="CAF2127157.1"/>
    <property type="molecule type" value="Genomic_DNA"/>
</dbReference>
<name>A0A816W1C0_9BILA</name>
<dbReference type="AlphaFoldDB" id="A0A816W1C0"/>
<sequence>MCKALVLVALLVVSSVSADTRTFNIRSKHIERARLPLKTSNNGIDWCPQCINTYGDLIELVLDVILQYGVMNTCGELCDLVAEKSGSSLLGFLCTFGCDILGIEEFVKIIDKADIDPIYYCERIKVCPINDNGDAKFKSFVILPPHGPQGTTFSIDFVYVSNNGTGTGELIIAIKTVDKVPLSASFLVEAQKPGTYGERVSVDASPDPDCDPTQDECESWVPGTYNVTVLICNGQCGSHHPHTQLYDTATGLFVISE</sequence>
<evidence type="ECO:0000313" key="2">
    <source>
        <dbReference type="EMBL" id="CAF2127157.1"/>
    </source>
</evidence>
<dbReference type="Proteomes" id="UP000663887">
    <property type="component" value="Unassembled WGS sequence"/>
</dbReference>